<keyword evidence="4 5" id="KW-0732">Signal</keyword>
<accession>A0A0D6XQM9</accession>
<keyword evidence="3" id="KW-0813">Transport</keyword>
<dbReference type="PANTHER" id="PTHR30532">
    <property type="entry name" value="IRON III DICITRATE-BINDING PERIPLASMIC PROTEIN"/>
    <property type="match status" value="1"/>
</dbReference>
<dbReference type="RefSeq" id="WP_044359642.1">
    <property type="nucleotide sequence ID" value="NZ_JXWY01000031.1"/>
</dbReference>
<organism evidence="8 10">
    <name type="scientific">Staphylococcus microti</name>
    <dbReference type="NCBI Taxonomy" id="569857"/>
    <lineage>
        <taxon>Bacteria</taxon>
        <taxon>Bacillati</taxon>
        <taxon>Bacillota</taxon>
        <taxon>Bacilli</taxon>
        <taxon>Bacillales</taxon>
        <taxon>Staphylococcaceae</taxon>
        <taxon>Staphylococcus</taxon>
    </lineage>
</organism>
<name>A0A0D6XQM9_9STAP</name>
<feature type="chain" id="PRO_5043119738" evidence="5">
    <location>
        <begin position="20"/>
        <end position="305"/>
    </location>
</feature>
<dbReference type="PANTHER" id="PTHR30532:SF26">
    <property type="entry name" value="IRON(3+)-HYDROXAMATE-BINDING PROTEIN FHUD"/>
    <property type="match status" value="1"/>
</dbReference>
<feature type="domain" description="Fe/B12 periplasmic-binding" evidence="6">
    <location>
        <begin position="53"/>
        <end position="305"/>
    </location>
</feature>
<dbReference type="STRING" id="569857.TP70_04075"/>
<dbReference type="Proteomes" id="UP000254100">
    <property type="component" value="Unassembled WGS sequence"/>
</dbReference>
<dbReference type="InterPro" id="IPR002491">
    <property type="entry name" value="ABC_transptr_periplasmic_BD"/>
</dbReference>
<evidence type="ECO:0000256" key="5">
    <source>
        <dbReference type="SAM" id="SignalP"/>
    </source>
</evidence>
<evidence type="ECO:0000256" key="3">
    <source>
        <dbReference type="ARBA" id="ARBA00022448"/>
    </source>
</evidence>
<feature type="signal peptide" evidence="5">
    <location>
        <begin position="1"/>
        <end position="19"/>
    </location>
</feature>
<comment type="similarity">
    <text evidence="2">Belongs to the bacterial solute-binding protein 8 family.</text>
</comment>
<dbReference type="GO" id="GO:1901678">
    <property type="term" value="P:iron coordination entity transport"/>
    <property type="evidence" value="ECO:0007669"/>
    <property type="project" value="UniProtKB-ARBA"/>
</dbReference>
<reference evidence="7 9" key="1">
    <citation type="submission" date="2015-01" db="EMBL/GenBank/DDBJ databases">
        <authorList>
            <person name="Guo J."/>
        </authorList>
    </citation>
    <scope>NUCLEOTIDE SEQUENCE [LARGE SCALE GENOMIC DNA]</scope>
    <source>
        <strain evidence="7 9">DSM 22147</strain>
    </source>
</reference>
<dbReference type="PROSITE" id="PS51257">
    <property type="entry name" value="PROKAR_LIPOPROTEIN"/>
    <property type="match status" value="1"/>
</dbReference>
<dbReference type="Proteomes" id="UP000032366">
    <property type="component" value="Unassembled WGS sequence"/>
</dbReference>
<dbReference type="EMBL" id="UHDT01000001">
    <property type="protein sequence ID" value="SUM58218.1"/>
    <property type="molecule type" value="Genomic_DNA"/>
</dbReference>
<dbReference type="OrthoDB" id="2241086at2"/>
<evidence type="ECO:0000256" key="4">
    <source>
        <dbReference type="ARBA" id="ARBA00022729"/>
    </source>
</evidence>
<protein>
    <submittedName>
        <fullName evidence="8">ABC-type cobalamin Fe3+-siderophores transport system periplasmic component</fullName>
    </submittedName>
    <submittedName>
        <fullName evidence="7">Ferrichrome ABC transporter substrate-binding protein</fullName>
    </submittedName>
</protein>
<evidence type="ECO:0000313" key="9">
    <source>
        <dbReference type="Proteomes" id="UP000032366"/>
    </source>
</evidence>
<evidence type="ECO:0000256" key="1">
    <source>
        <dbReference type="ARBA" id="ARBA00004196"/>
    </source>
</evidence>
<evidence type="ECO:0000313" key="7">
    <source>
        <dbReference type="EMBL" id="KIX91129.1"/>
    </source>
</evidence>
<dbReference type="AlphaFoldDB" id="A0A0D6XQM9"/>
<dbReference type="Pfam" id="PF01497">
    <property type="entry name" value="Peripla_BP_2"/>
    <property type="match status" value="1"/>
</dbReference>
<evidence type="ECO:0000256" key="2">
    <source>
        <dbReference type="ARBA" id="ARBA00008814"/>
    </source>
</evidence>
<reference evidence="8 10" key="2">
    <citation type="submission" date="2018-06" db="EMBL/GenBank/DDBJ databases">
        <authorList>
            <consortium name="Pathogen Informatics"/>
            <person name="Doyle S."/>
        </authorList>
    </citation>
    <scope>NUCLEOTIDE SEQUENCE [LARGE SCALE GENOMIC DNA]</scope>
    <source>
        <strain evidence="8 10">NCTC13832</strain>
    </source>
</reference>
<sequence length="305" mass="34604">MKRLLLSLIVLVFVLAACGQNGEGDKSKSEMQTISLKTADGSEKVDIPKVPQRIVILTPTYAGGLKYLDANIAGVVESVDQSPVLAKQFKNVKKVGAEDIEKVATLKPDLILTHNTDKNVKKLKKIAPTLAIDYAKYNYIEQQVLLGKIVDKEDEVKKWKTDWMKKTAQDSQELKKHLGEDISVSIFEDFDKKIYAFGKNWGRGSEVIYQAFDLKMPEALEKAAEKDGWTEVSKEEVAKYAGDMIISAQMSESAVPEFQKTDMWKNLPAVQNNRVIKVDYNIYWYNDPYTLEVMRKDLKQQLMNK</sequence>
<evidence type="ECO:0000313" key="10">
    <source>
        <dbReference type="Proteomes" id="UP000254100"/>
    </source>
</evidence>
<dbReference type="GO" id="GO:0030288">
    <property type="term" value="C:outer membrane-bounded periplasmic space"/>
    <property type="evidence" value="ECO:0007669"/>
    <property type="project" value="TreeGrafter"/>
</dbReference>
<dbReference type="InterPro" id="IPR051313">
    <property type="entry name" value="Bact_iron-sidero_bind"/>
</dbReference>
<dbReference type="EMBL" id="JXWY01000031">
    <property type="protein sequence ID" value="KIX91129.1"/>
    <property type="molecule type" value="Genomic_DNA"/>
</dbReference>
<evidence type="ECO:0000259" key="6">
    <source>
        <dbReference type="PROSITE" id="PS50983"/>
    </source>
</evidence>
<dbReference type="Gene3D" id="3.40.50.1980">
    <property type="entry name" value="Nitrogenase molybdenum iron protein domain"/>
    <property type="match status" value="2"/>
</dbReference>
<keyword evidence="9" id="KW-1185">Reference proteome</keyword>
<dbReference type="SUPFAM" id="SSF53807">
    <property type="entry name" value="Helical backbone' metal receptor"/>
    <property type="match status" value="1"/>
</dbReference>
<comment type="subcellular location">
    <subcellularLocation>
        <location evidence="1">Cell envelope</location>
    </subcellularLocation>
</comment>
<dbReference type="PROSITE" id="PS50983">
    <property type="entry name" value="FE_B12_PBP"/>
    <property type="match status" value="1"/>
</dbReference>
<evidence type="ECO:0000313" key="8">
    <source>
        <dbReference type="EMBL" id="SUM58218.1"/>
    </source>
</evidence>
<gene>
    <name evidence="8" type="primary">fhuD_1</name>
    <name evidence="8" type="ORF">NCTC13832_01966</name>
    <name evidence="7" type="ORF">TP70_04075</name>
</gene>
<proteinExistence type="inferred from homology"/>